<sequence length="46" mass="5351">NLEMGDDKEVEIQIKSITSLSKPSRWHNKTLTTPIKVNHYQTLLNE</sequence>
<evidence type="ECO:0000313" key="1">
    <source>
        <dbReference type="EMBL" id="CAG8745865.1"/>
    </source>
</evidence>
<gene>
    <name evidence="1" type="ORF">AMORRO_LOCUS15031</name>
</gene>
<organism evidence="1 2">
    <name type="scientific">Acaulospora morrowiae</name>
    <dbReference type="NCBI Taxonomy" id="94023"/>
    <lineage>
        <taxon>Eukaryota</taxon>
        <taxon>Fungi</taxon>
        <taxon>Fungi incertae sedis</taxon>
        <taxon>Mucoromycota</taxon>
        <taxon>Glomeromycotina</taxon>
        <taxon>Glomeromycetes</taxon>
        <taxon>Diversisporales</taxon>
        <taxon>Acaulosporaceae</taxon>
        <taxon>Acaulospora</taxon>
    </lineage>
</organism>
<keyword evidence="2" id="KW-1185">Reference proteome</keyword>
<protein>
    <submittedName>
        <fullName evidence="1">6257_t:CDS:1</fullName>
    </submittedName>
</protein>
<evidence type="ECO:0000313" key="2">
    <source>
        <dbReference type="Proteomes" id="UP000789342"/>
    </source>
</evidence>
<dbReference type="EMBL" id="CAJVPV010032891">
    <property type="protein sequence ID" value="CAG8745865.1"/>
    <property type="molecule type" value="Genomic_DNA"/>
</dbReference>
<dbReference type="Proteomes" id="UP000789342">
    <property type="component" value="Unassembled WGS sequence"/>
</dbReference>
<proteinExistence type="predicted"/>
<name>A0A9N9IS88_9GLOM</name>
<accession>A0A9N9IS88</accession>
<feature type="non-terminal residue" evidence="1">
    <location>
        <position position="46"/>
    </location>
</feature>
<comment type="caution">
    <text evidence="1">The sequence shown here is derived from an EMBL/GenBank/DDBJ whole genome shotgun (WGS) entry which is preliminary data.</text>
</comment>
<reference evidence="1" key="1">
    <citation type="submission" date="2021-06" db="EMBL/GenBank/DDBJ databases">
        <authorList>
            <person name="Kallberg Y."/>
            <person name="Tangrot J."/>
            <person name="Rosling A."/>
        </authorList>
    </citation>
    <scope>NUCLEOTIDE SEQUENCE</scope>
    <source>
        <strain evidence="1">CL551</strain>
    </source>
</reference>
<dbReference type="AlphaFoldDB" id="A0A9N9IS88"/>
<feature type="non-terminal residue" evidence="1">
    <location>
        <position position="1"/>
    </location>
</feature>